<evidence type="ECO:0000256" key="2">
    <source>
        <dbReference type="ARBA" id="ARBA00022801"/>
    </source>
</evidence>
<dbReference type="Proteomes" id="UP001295684">
    <property type="component" value="Unassembled WGS sequence"/>
</dbReference>
<protein>
    <recommendedName>
        <fullName evidence="4">Amidase domain-containing protein</fullName>
    </recommendedName>
</protein>
<evidence type="ECO:0000256" key="3">
    <source>
        <dbReference type="SAM" id="Phobius"/>
    </source>
</evidence>
<accession>A0AAD2D2E9</accession>
<organism evidence="5 6">
    <name type="scientific">Euplotes crassus</name>
    <dbReference type="NCBI Taxonomy" id="5936"/>
    <lineage>
        <taxon>Eukaryota</taxon>
        <taxon>Sar</taxon>
        <taxon>Alveolata</taxon>
        <taxon>Ciliophora</taxon>
        <taxon>Intramacronucleata</taxon>
        <taxon>Spirotrichea</taxon>
        <taxon>Hypotrichia</taxon>
        <taxon>Euplotida</taxon>
        <taxon>Euplotidae</taxon>
        <taxon>Moneuplotes</taxon>
    </lineage>
</organism>
<dbReference type="Gene3D" id="3.90.1300.10">
    <property type="entry name" value="Amidase signature (AS) domain"/>
    <property type="match status" value="1"/>
</dbReference>
<dbReference type="InterPro" id="IPR036928">
    <property type="entry name" value="AS_sf"/>
</dbReference>
<dbReference type="PROSITE" id="PS00571">
    <property type="entry name" value="AMIDASES"/>
    <property type="match status" value="1"/>
</dbReference>
<dbReference type="PANTHER" id="PTHR45847">
    <property type="entry name" value="FATTY ACID AMIDE HYDROLASE"/>
    <property type="match status" value="1"/>
</dbReference>
<sequence length="641" mass="73028">MDILSTLPMVLLLFVCILIGKFVLDRYRSKAKHQDLVEKAQAYRAKRDKEIEKYREFIPNEEKKQAITNCESIYDLQREMRAGKFGSVDLLMFYIDRCVQYAFPLNILAEPNFEKAYQKAQECDRILSNPEEFERIISGCDYEGVLFGIPVSFKETFYCDDMKLTFGCINELDQTYKGYAPLEDLINKNYGIVFTKTNVPMLLLSFESYNRVFGRAENPLCLGRSPGGSSGGCGAITALNASPISFGADIGGSIRMPANFCGVYGFKATSTRMPHFFSASCRESSAKPQEQILACCGPLSKSLDNVILGNKMMLEYHRKGEKSETDNIGRIEMYSPPMGFNQSYYEEGLSKKKLKIGYFTYNGIANCCKASLKAMEKTIDTLKKEGHEVVEFDTTLFAGFQRTYLSILLSSGLNKELLGDEEVIEDYKNIKLSESIPKFLRGIVGKIFYFLEEYRKYDSVQVFGNPNVKEFHLNSFDKLHMTKKISKYFEDNKFDAVISPVNSTPAIKHETFKELTHTVFYTALWNFLDFPTSVIPRVHITTEEDADIDNLSGEGQEYVDDGIREINNGKITYLKKTKGDETFVRYHKDAIRGSVGLPVGIQITTQQFEDERCLGITKNIDTILRKHGVLQDSKLYYQYEN</sequence>
<evidence type="ECO:0000313" key="5">
    <source>
        <dbReference type="EMBL" id="CAI2378424.1"/>
    </source>
</evidence>
<dbReference type="InterPro" id="IPR052096">
    <property type="entry name" value="Endocannabinoid_amidase"/>
</dbReference>
<keyword evidence="2" id="KW-0378">Hydrolase</keyword>
<feature type="transmembrane region" description="Helical" evidence="3">
    <location>
        <begin position="6"/>
        <end position="24"/>
    </location>
</feature>
<keyword evidence="3" id="KW-1133">Transmembrane helix</keyword>
<keyword evidence="3" id="KW-0812">Transmembrane</keyword>
<keyword evidence="6" id="KW-1185">Reference proteome</keyword>
<name>A0AAD2D2E9_EUPCR</name>
<proteinExistence type="inferred from homology"/>
<gene>
    <name evidence="5" type="ORF">ECRASSUSDP1_LOCUS19819</name>
</gene>
<keyword evidence="3" id="KW-0472">Membrane</keyword>
<dbReference type="SUPFAM" id="SSF75304">
    <property type="entry name" value="Amidase signature (AS) enzymes"/>
    <property type="match status" value="1"/>
</dbReference>
<dbReference type="InterPro" id="IPR023631">
    <property type="entry name" value="Amidase_dom"/>
</dbReference>
<comment type="caution">
    <text evidence="5">The sequence shown here is derived from an EMBL/GenBank/DDBJ whole genome shotgun (WGS) entry which is preliminary data.</text>
</comment>
<dbReference type="PANTHER" id="PTHR45847:SF6">
    <property type="entry name" value="FATTY ACID AMIDE HYDROLASE"/>
    <property type="match status" value="1"/>
</dbReference>
<dbReference type="GO" id="GO:0004040">
    <property type="term" value="F:amidase activity"/>
    <property type="evidence" value="ECO:0007669"/>
    <property type="project" value="TreeGrafter"/>
</dbReference>
<feature type="domain" description="Amidase" evidence="4">
    <location>
        <begin position="90"/>
        <end position="614"/>
    </location>
</feature>
<dbReference type="GO" id="GO:0017064">
    <property type="term" value="F:fatty acid amide hydrolase activity"/>
    <property type="evidence" value="ECO:0007669"/>
    <property type="project" value="TreeGrafter"/>
</dbReference>
<comment type="similarity">
    <text evidence="1">Belongs to the amidase family.</text>
</comment>
<evidence type="ECO:0000313" key="6">
    <source>
        <dbReference type="Proteomes" id="UP001295684"/>
    </source>
</evidence>
<reference evidence="5" key="1">
    <citation type="submission" date="2023-07" db="EMBL/GenBank/DDBJ databases">
        <authorList>
            <consortium name="AG Swart"/>
            <person name="Singh M."/>
            <person name="Singh A."/>
            <person name="Seah K."/>
            <person name="Emmerich C."/>
        </authorList>
    </citation>
    <scope>NUCLEOTIDE SEQUENCE</scope>
    <source>
        <strain evidence="5">DP1</strain>
    </source>
</reference>
<evidence type="ECO:0000256" key="1">
    <source>
        <dbReference type="ARBA" id="ARBA00009199"/>
    </source>
</evidence>
<dbReference type="AlphaFoldDB" id="A0AAD2D2E9"/>
<dbReference type="InterPro" id="IPR020556">
    <property type="entry name" value="Amidase_CS"/>
</dbReference>
<evidence type="ECO:0000259" key="4">
    <source>
        <dbReference type="Pfam" id="PF01425"/>
    </source>
</evidence>
<dbReference type="Pfam" id="PF01425">
    <property type="entry name" value="Amidase"/>
    <property type="match status" value="1"/>
</dbReference>
<dbReference type="GO" id="GO:0009062">
    <property type="term" value="P:fatty acid catabolic process"/>
    <property type="evidence" value="ECO:0007669"/>
    <property type="project" value="TreeGrafter"/>
</dbReference>
<dbReference type="EMBL" id="CAMPGE010020146">
    <property type="protein sequence ID" value="CAI2378424.1"/>
    <property type="molecule type" value="Genomic_DNA"/>
</dbReference>